<dbReference type="RefSeq" id="WP_182545510.1">
    <property type="nucleotide sequence ID" value="NZ_JACGWZ010000005.1"/>
</dbReference>
<name>A0A839E3G2_9PSEU</name>
<evidence type="ECO:0000313" key="1">
    <source>
        <dbReference type="EMBL" id="MBA8826267.1"/>
    </source>
</evidence>
<dbReference type="Pfam" id="PF12006">
    <property type="entry name" value="DUF3500"/>
    <property type="match status" value="1"/>
</dbReference>
<sequence>MTAEEHGPRDVAAAMAEAATAWIETLDEAQRAEGVWHWPGSPAADRERVRWYYTPTDHGGLTLHRMAPHQQRVAMRLLATGLSEAGYVTATTIMGLENVLDRSESFSAGFARDRGRDPGMYYLRVFGDPRSGRPWGWRYGGHHVSVNHLVVEGEVAASTPCFLGIDPAVSPLLGNRELRPMGGVEDVARGLLHSLDAEERARATLSATAPVDIVSGNRVRPSGGDRLIPLPDLWRGHFDDQPLEDRLWSAHNGLEAKLGVTDADHRAVELTDVPKGVAARDLTPSRREHLRELLEVYIGRMPPGLVERERARFDGDLLDEVHFAWAGGAERGEPHYYRLQGPRLLAEWDHTQRGVNHAHSVWRDPVNDFGLDVLAQHRDAHHRSG</sequence>
<dbReference type="AlphaFoldDB" id="A0A839E3G2"/>
<dbReference type="PANTHER" id="PTHR37489">
    <property type="entry name" value="DUF3500 DOMAIN-CONTAINING PROTEIN"/>
    <property type="match status" value="1"/>
</dbReference>
<dbReference type="PANTHER" id="PTHR37489:SF1">
    <property type="entry name" value="DUF3500 DOMAIN-CONTAINING PROTEIN"/>
    <property type="match status" value="1"/>
</dbReference>
<dbReference type="InterPro" id="IPR021889">
    <property type="entry name" value="DUF3500"/>
</dbReference>
<evidence type="ECO:0000313" key="2">
    <source>
        <dbReference type="Proteomes" id="UP000569329"/>
    </source>
</evidence>
<dbReference type="Proteomes" id="UP000569329">
    <property type="component" value="Unassembled WGS sequence"/>
</dbReference>
<organism evidence="1 2">
    <name type="scientific">Halosaccharopolyspora lacisalsi</name>
    <dbReference type="NCBI Taxonomy" id="1000566"/>
    <lineage>
        <taxon>Bacteria</taxon>
        <taxon>Bacillati</taxon>
        <taxon>Actinomycetota</taxon>
        <taxon>Actinomycetes</taxon>
        <taxon>Pseudonocardiales</taxon>
        <taxon>Pseudonocardiaceae</taxon>
        <taxon>Halosaccharopolyspora</taxon>
    </lineage>
</organism>
<evidence type="ECO:0008006" key="3">
    <source>
        <dbReference type="Google" id="ProtNLM"/>
    </source>
</evidence>
<comment type="caution">
    <text evidence="1">The sequence shown here is derived from an EMBL/GenBank/DDBJ whole genome shotgun (WGS) entry which is preliminary data.</text>
</comment>
<dbReference type="EMBL" id="JACGWZ010000005">
    <property type="protein sequence ID" value="MBA8826267.1"/>
    <property type="molecule type" value="Genomic_DNA"/>
</dbReference>
<protein>
    <recommendedName>
        <fullName evidence="3">DUF3500 domain-containing protein</fullName>
    </recommendedName>
</protein>
<gene>
    <name evidence="1" type="ORF">FHX42_003643</name>
</gene>
<proteinExistence type="predicted"/>
<keyword evidence="2" id="KW-1185">Reference proteome</keyword>
<reference evidence="1 2" key="1">
    <citation type="submission" date="2020-07" db="EMBL/GenBank/DDBJ databases">
        <title>Sequencing the genomes of 1000 actinobacteria strains.</title>
        <authorList>
            <person name="Klenk H.-P."/>
        </authorList>
    </citation>
    <scope>NUCLEOTIDE SEQUENCE [LARGE SCALE GENOMIC DNA]</scope>
    <source>
        <strain evidence="1 2">DSM 45975</strain>
    </source>
</reference>
<accession>A0A839E3G2</accession>